<reference evidence="6 7" key="1">
    <citation type="submission" date="2019-10" db="EMBL/GenBank/DDBJ databases">
        <title>Rubrobacter sp nov SCSIO 52915 isolated from a deep-sea sediment in the South China Sea.</title>
        <authorList>
            <person name="Chen R.W."/>
        </authorList>
    </citation>
    <scope>NUCLEOTIDE SEQUENCE [LARGE SCALE GENOMIC DNA]</scope>
    <source>
        <strain evidence="6 7">SCSIO 52915</strain>
    </source>
</reference>
<dbReference type="SUPFAM" id="SSF100950">
    <property type="entry name" value="NagB/RpiA/CoA transferase-like"/>
    <property type="match status" value="1"/>
</dbReference>
<evidence type="ECO:0000313" key="6">
    <source>
        <dbReference type="EMBL" id="QIN78573.1"/>
    </source>
</evidence>
<dbReference type="PANTHER" id="PTHR30363:SF44">
    <property type="entry name" value="AGA OPERON TRANSCRIPTIONAL REPRESSOR-RELATED"/>
    <property type="match status" value="1"/>
</dbReference>
<keyword evidence="1" id="KW-0805">Transcription regulation</keyword>
<dbReference type="PANTHER" id="PTHR30363">
    <property type="entry name" value="HTH-TYPE TRANSCRIPTIONAL REGULATOR SRLR-RELATED"/>
    <property type="match status" value="1"/>
</dbReference>
<dbReference type="Pfam" id="PF00455">
    <property type="entry name" value="DeoRC"/>
    <property type="match status" value="1"/>
</dbReference>
<dbReference type="InterPro" id="IPR036390">
    <property type="entry name" value="WH_DNA-bd_sf"/>
</dbReference>
<dbReference type="AlphaFoldDB" id="A0A6G8PWK8"/>
<dbReference type="SMART" id="SM01134">
    <property type="entry name" value="DeoRC"/>
    <property type="match status" value="1"/>
</dbReference>
<keyword evidence="7" id="KW-1185">Reference proteome</keyword>
<dbReference type="SUPFAM" id="SSF46785">
    <property type="entry name" value="Winged helix' DNA-binding domain"/>
    <property type="match status" value="1"/>
</dbReference>
<dbReference type="InterPro" id="IPR011991">
    <property type="entry name" value="ArsR-like_HTH"/>
</dbReference>
<dbReference type="Pfam" id="PF08220">
    <property type="entry name" value="HTH_DeoR"/>
    <property type="match status" value="1"/>
</dbReference>
<dbReference type="InterPro" id="IPR001034">
    <property type="entry name" value="DeoR_HTH"/>
</dbReference>
<feature type="domain" description="HTH deoR-type" evidence="5">
    <location>
        <begin position="79"/>
        <end position="134"/>
    </location>
</feature>
<keyword evidence="2" id="KW-0238">DNA-binding</keyword>
<dbReference type="EMBL" id="CP045121">
    <property type="protein sequence ID" value="QIN78573.1"/>
    <property type="molecule type" value="Genomic_DNA"/>
</dbReference>
<protein>
    <submittedName>
        <fullName evidence="6">DeoR family transcriptional regulator</fullName>
    </submittedName>
</protein>
<gene>
    <name evidence="6" type="ORF">GBA65_08640</name>
</gene>
<name>A0A6G8PWK8_9ACTN</name>
<feature type="region of interest" description="Disordered" evidence="4">
    <location>
        <begin position="1"/>
        <end position="26"/>
    </location>
</feature>
<dbReference type="CDD" id="cd00090">
    <property type="entry name" value="HTH_ARSR"/>
    <property type="match status" value="1"/>
</dbReference>
<keyword evidence="3" id="KW-0804">Transcription</keyword>
<dbReference type="KEGG" id="rmar:GBA65_08640"/>
<dbReference type="PROSITE" id="PS00894">
    <property type="entry name" value="HTH_DEOR_1"/>
    <property type="match status" value="1"/>
</dbReference>
<dbReference type="InterPro" id="IPR050313">
    <property type="entry name" value="Carb_Metab_HTH_regulators"/>
</dbReference>
<accession>A0A6G8PWK8</accession>
<evidence type="ECO:0000256" key="2">
    <source>
        <dbReference type="ARBA" id="ARBA00023125"/>
    </source>
</evidence>
<dbReference type="Proteomes" id="UP000502706">
    <property type="component" value="Chromosome"/>
</dbReference>
<dbReference type="Gene3D" id="1.10.10.10">
    <property type="entry name" value="Winged helix-like DNA-binding domain superfamily/Winged helix DNA-binding domain"/>
    <property type="match status" value="1"/>
</dbReference>
<evidence type="ECO:0000256" key="4">
    <source>
        <dbReference type="SAM" id="MobiDB-lite"/>
    </source>
</evidence>
<dbReference type="InterPro" id="IPR037171">
    <property type="entry name" value="NagB/RpiA_transferase-like"/>
</dbReference>
<dbReference type="InterPro" id="IPR014036">
    <property type="entry name" value="DeoR-like_C"/>
</dbReference>
<evidence type="ECO:0000256" key="1">
    <source>
        <dbReference type="ARBA" id="ARBA00023015"/>
    </source>
</evidence>
<evidence type="ECO:0000313" key="7">
    <source>
        <dbReference type="Proteomes" id="UP000502706"/>
    </source>
</evidence>
<evidence type="ECO:0000259" key="5">
    <source>
        <dbReference type="PROSITE" id="PS51000"/>
    </source>
</evidence>
<dbReference type="InterPro" id="IPR036388">
    <property type="entry name" value="WH-like_DNA-bd_sf"/>
</dbReference>
<dbReference type="SMART" id="SM00420">
    <property type="entry name" value="HTH_DEOR"/>
    <property type="match status" value="1"/>
</dbReference>
<evidence type="ECO:0000256" key="3">
    <source>
        <dbReference type="ARBA" id="ARBA00023163"/>
    </source>
</evidence>
<dbReference type="Gene3D" id="3.40.50.1360">
    <property type="match status" value="1"/>
</dbReference>
<dbReference type="PRINTS" id="PR00037">
    <property type="entry name" value="HTHLACR"/>
</dbReference>
<organism evidence="6 7">
    <name type="scientific">Rubrobacter marinus</name>
    <dbReference type="NCBI Taxonomy" id="2653852"/>
    <lineage>
        <taxon>Bacteria</taxon>
        <taxon>Bacillati</taxon>
        <taxon>Actinomycetota</taxon>
        <taxon>Rubrobacteria</taxon>
        <taxon>Rubrobacterales</taxon>
        <taxon>Rubrobacteraceae</taxon>
        <taxon>Rubrobacter</taxon>
    </lineage>
</organism>
<dbReference type="GO" id="GO:0003677">
    <property type="term" value="F:DNA binding"/>
    <property type="evidence" value="ECO:0007669"/>
    <property type="project" value="UniProtKB-KW"/>
</dbReference>
<sequence length="330" mass="34369">MLEMPGSAARRSPPRGGAFAGGTPGCSAPRAVCSVVEGSRSPLLESGGWCGAVVACGSGTGACKRGSAVQNGDGDRRIPAQRRAEVRGLVSLRGSASVSEIAHALDVSPSTVRRDLGALEREGFLRRSRGGAVTVERTTSELLFKDRRRHNRREKARIGEHAVSLLEAGQSVIFDSSSTVLAAAEALGRRRLPITAVTNDVAIASVLAEAPEVGVVIPGGEVRRGSFTLLGPLLGSFLKGLHVDVALLGMHAISGDVLSESSLSVVEAKRAMVGAARRVVLLADHSKFRPPAFFEVARAGAIHDLVTDEGTPEAAVEAMDASGRLRVHIV</sequence>
<proteinExistence type="predicted"/>
<dbReference type="PROSITE" id="PS51000">
    <property type="entry name" value="HTH_DEOR_2"/>
    <property type="match status" value="1"/>
</dbReference>
<dbReference type="InterPro" id="IPR018356">
    <property type="entry name" value="Tscrpt_reg_HTH_DeoR_CS"/>
</dbReference>
<dbReference type="GO" id="GO:0003700">
    <property type="term" value="F:DNA-binding transcription factor activity"/>
    <property type="evidence" value="ECO:0007669"/>
    <property type="project" value="InterPro"/>
</dbReference>